<gene>
    <name evidence="1" type="ORF">TH25_19055</name>
</gene>
<protein>
    <submittedName>
        <fullName evidence="1">Uncharacterized protein</fullName>
    </submittedName>
</protein>
<accession>A0A367WTH8</accession>
<name>A0A367WTH8_9PROT</name>
<reference evidence="1 2" key="1">
    <citation type="submission" date="2014-07" db="EMBL/GenBank/DDBJ databases">
        <title>Draft genome sequence of Thalassospira profundimaris S25-3-2.</title>
        <authorList>
            <person name="Lai Q."/>
            <person name="Shao Z."/>
        </authorList>
    </citation>
    <scope>NUCLEOTIDE SEQUENCE [LARGE SCALE GENOMIC DNA]</scope>
    <source>
        <strain evidence="1 2">S25-3-2</strain>
    </source>
</reference>
<proteinExistence type="predicted"/>
<dbReference type="AlphaFoldDB" id="A0A367WTH8"/>
<dbReference type="EMBL" id="JPWH01000019">
    <property type="protein sequence ID" value="RCK44764.1"/>
    <property type="molecule type" value="Genomic_DNA"/>
</dbReference>
<dbReference type="Proteomes" id="UP000252517">
    <property type="component" value="Unassembled WGS sequence"/>
</dbReference>
<sequence length="78" mass="8565">MSFEKDQRQRYVFGLFRILRHDHKTGCSGEQGTGGKMAVLIAAGDMKIARNVNACLHNPSKPSYYFDDGLVKAAMASG</sequence>
<dbReference type="RefSeq" id="WP_114089758.1">
    <property type="nucleotide sequence ID" value="NZ_JPWH01000019.1"/>
</dbReference>
<organism evidence="1 2">
    <name type="scientific">Thalassospira profundimaris</name>
    <dbReference type="NCBI Taxonomy" id="502049"/>
    <lineage>
        <taxon>Bacteria</taxon>
        <taxon>Pseudomonadati</taxon>
        <taxon>Pseudomonadota</taxon>
        <taxon>Alphaproteobacteria</taxon>
        <taxon>Rhodospirillales</taxon>
        <taxon>Thalassospiraceae</taxon>
        <taxon>Thalassospira</taxon>
    </lineage>
</organism>
<evidence type="ECO:0000313" key="1">
    <source>
        <dbReference type="EMBL" id="RCK44764.1"/>
    </source>
</evidence>
<evidence type="ECO:0000313" key="2">
    <source>
        <dbReference type="Proteomes" id="UP000252517"/>
    </source>
</evidence>
<comment type="caution">
    <text evidence="1">The sequence shown here is derived from an EMBL/GenBank/DDBJ whole genome shotgun (WGS) entry which is preliminary data.</text>
</comment>